<dbReference type="SUPFAM" id="SSF53098">
    <property type="entry name" value="Ribonuclease H-like"/>
    <property type="match status" value="1"/>
</dbReference>
<name>A0A061GSE1_THECC</name>
<proteinExistence type="predicted"/>
<dbReference type="Pfam" id="PF07727">
    <property type="entry name" value="RVT_2"/>
    <property type="match status" value="1"/>
</dbReference>
<gene>
    <name evidence="5" type="ORF">TCM_040108</name>
</gene>
<keyword evidence="6" id="KW-1185">Reference proteome</keyword>
<evidence type="ECO:0000259" key="4">
    <source>
        <dbReference type="Pfam" id="PF13976"/>
    </source>
</evidence>
<dbReference type="STRING" id="3641.A0A061GSE1"/>
<evidence type="ECO:0000313" key="6">
    <source>
        <dbReference type="Proteomes" id="UP000026915"/>
    </source>
</evidence>
<evidence type="ECO:0000256" key="2">
    <source>
        <dbReference type="ARBA" id="ARBA00022801"/>
    </source>
</evidence>
<dbReference type="InterPro" id="IPR025724">
    <property type="entry name" value="GAG-pre-integrase_dom"/>
</dbReference>
<dbReference type="Gene3D" id="3.30.420.10">
    <property type="entry name" value="Ribonuclease H-like superfamily/Ribonuclease H"/>
    <property type="match status" value="1"/>
</dbReference>
<dbReference type="eggNOG" id="KOG0017">
    <property type="taxonomic scope" value="Eukaryota"/>
</dbReference>
<dbReference type="InterPro" id="IPR013103">
    <property type="entry name" value="RVT_2"/>
</dbReference>
<dbReference type="HOGENOM" id="CLU_695235_0_0_1"/>
<dbReference type="PANTHER" id="PTHR42648:SF22">
    <property type="entry name" value="REVERSE TRANSCRIPTASE TY1_COPIA-TYPE DOMAIN-CONTAINING PROTEIN"/>
    <property type="match status" value="1"/>
</dbReference>
<dbReference type="GO" id="GO:0046872">
    <property type="term" value="F:metal ion binding"/>
    <property type="evidence" value="ECO:0007669"/>
    <property type="project" value="UniProtKB-KW"/>
</dbReference>
<dbReference type="GO" id="GO:0003676">
    <property type="term" value="F:nucleic acid binding"/>
    <property type="evidence" value="ECO:0007669"/>
    <property type="project" value="InterPro"/>
</dbReference>
<sequence length="397" mass="45757">MALKANFSSDSSSKKDNSWIIDTRATDHITHQIDSLLNMVENSNIPPVRIPNGDTMLVHALKPIRASKVFLAKGKNNVILWHHRLGHIPLDHLSIVPNLSITYTRKDNFFCNACCRAKQTKVHFLIHKNKSLLAFNLIHCDIWGPYHTTSFSRAHYFLTIVDDYNWATWVFLLKHKLETKNLLPYFFQWVKTQFNAQIKILKTDNGLEFKHEDFMDHYFEYDYTLPPSLDPNSHSSSPSVEHYKARLVTKGYTQIEGVDFHETIAPIVKLVMVHYLLAIVAVRCWELHQLNVNNAFLHGDLKEKVYMKMPQGFAKKRGITYWAGCPTTCRLTMGYIIFLGSSPISWRSKKQSVISCSSIEVEYRAMATTASKIIWLLRLLVDLPISHSTPASLFYDN</sequence>
<keyword evidence="1" id="KW-0479">Metal-binding</keyword>
<protein>
    <recommendedName>
        <fullName evidence="7">Integrase catalytic domain-containing protein</fullName>
    </recommendedName>
</protein>
<evidence type="ECO:0008006" key="7">
    <source>
        <dbReference type="Google" id="ProtNLM"/>
    </source>
</evidence>
<dbReference type="GO" id="GO:0016787">
    <property type="term" value="F:hydrolase activity"/>
    <property type="evidence" value="ECO:0007669"/>
    <property type="project" value="UniProtKB-KW"/>
</dbReference>
<reference evidence="5 6" key="1">
    <citation type="journal article" date="2013" name="Genome Biol.">
        <title>The genome sequence of the most widely cultivated cacao type and its use to identify candidate genes regulating pod color.</title>
        <authorList>
            <person name="Motamayor J.C."/>
            <person name="Mockaitis K."/>
            <person name="Schmutz J."/>
            <person name="Haiminen N."/>
            <person name="Iii D.L."/>
            <person name="Cornejo O."/>
            <person name="Findley S.D."/>
            <person name="Zheng P."/>
            <person name="Utro F."/>
            <person name="Royaert S."/>
            <person name="Saski C."/>
            <person name="Jenkins J."/>
            <person name="Podicheti R."/>
            <person name="Zhao M."/>
            <person name="Scheffler B.E."/>
            <person name="Stack J.C."/>
            <person name="Feltus F.A."/>
            <person name="Mustiga G.M."/>
            <person name="Amores F."/>
            <person name="Phillips W."/>
            <person name="Marelli J.P."/>
            <person name="May G.D."/>
            <person name="Shapiro H."/>
            <person name="Ma J."/>
            <person name="Bustamante C.D."/>
            <person name="Schnell R.J."/>
            <person name="Main D."/>
            <person name="Gilbert D."/>
            <person name="Parida L."/>
            <person name="Kuhn D.N."/>
        </authorList>
    </citation>
    <scope>NUCLEOTIDE SEQUENCE [LARGE SCALE GENOMIC DNA]</scope>
    <source>
        <strain evidence="6">cv. Matina 1-6</strain>
    </source>
</reference>
<evidence type="ECO:0000256" key="1">
    <source>
        <dbReference type="ARBA" id="ARBA00022723"/>
    </source>
</evidence>
<dbReference type="InterPro" id="IPR012337">
    <property type="entry name" value="RNaseH-like_sf"/>
</dbReference>
<dbReference type="EMBL" id="CM001887">
    <property type="protein sequence ID" value="EOY32323.1"/>
    <property type="molecule type" value="Genomic_DNA"/>
</dbReference>
<dbReference type="CDD" id="cd09272">
    <property type="entry name" value="RNase_HI_RT_Ty1"/>
    <property type="match status" value="1"/>
</dbReference>
<accession>A0A061GSE1</accession>
<keyword evidence="2" id="KW-0378">Hydrolase</keyword>
<dbReference type="Gramene" id="EOY32323">
    <property type="protein sequence ID" value="EOY32323"/>
    <property type="gene ID" value="TCM_040108"/>
</dbReference>
<dbReference type="InterPro" id="IPR039537">
    <property type="entry name" value="Retrotran_Ty1/copia-like"/>
</dbReference>
<dbReference type="InParanoid" id="A0A061GSE1"/>
<feature type="domain" description="Reverse transcriptase Ty1/copia-type" evidence="3">
    <location>
        <begin position="240"/>
        <end position="315"/>
    </location>
</feature>
<dbReference type="OMA" id="ATDHITH"/>
<organism evidence="5 6">
    <name type="scientific">Theobroma cacao</name>
    <name type="common">Cacao</name>
    <name type="synonym">Cocoa</name>
    <dbReference type="NCBI Taxonomy" id="3641"/>
    <lineage>
        <taxon>Eukaryota</taxon>
        <taxon>Viridiplantae</taxon>
        <taxon>Streptophyta</taxon>
        <taxon>Embryophyta</taxon>
        <taxon>Tracheophyta</taxon>
        <taxon>Spermatophyta</taxon>
        <taxon>Magnoliopsida</taxon>
        <taxon>eudicotyledons</taxon>
        <taxon>Gunneridae</taxon>
        <taxon>Pentapetalae</taxon>
        <taxon>rosids</taxon>
        <taxon>malvids</taxon>
        <taxon>Malvales</taxon>
        <taxon>Malvaceae</taxon>
        <taxon>Byttnerioideae</taxon>
        <taxon>Theobroma</taxon>
    </lineage>
</organism>
<dbReference type="Pfam" id="PF13976">
    <property type="entry name" value="gag_pre-integrs"/>
    <property type="match status" value="1"/>
</dbReference>
<dbReference type="InterPro" id="IPR036397">
    <property type="entry name" value="RNaseH_sf"/>
</dbReference>
<evidence type="ECO:0000313" key="5">
    <source>
        <dbReference type="EMBL" id="EOY32323.1"/>
    </source>
</evidence>
<feature type="domain" description="GAG-pre-integrase" evidence="4">
    <location>
        <begin position="64"/>
        <end position="119"/>
    </location>
</feature>
<dbReference type="Proteomes" id="UP000026915">
    <property type="component" value="Chromosome 9"/>
</dbReference>
<dbReference type="PANTHER" id="PTHR42648">
    <property type="entry name" value="TRANSPOSASE, PUTATIVE-RELATED"/>
    <property type="match status" value="1"/>
</dbReference>
<dbReference type="AlphaFoldDB" id="A0A061GSE1"/>
<evidence type="ECO:0000259" key="3">
    <source>
        <dbReference type="Pfam" id="PF07727"/>
    </source>
</evidence>